<dbReference type="OrthoDB" id="1862401at2759"/>
<proteinExistence type="predicted"/>
<dbReference type="Proteomes" id="UP000291084">
    <property type="component" value="Chromosome 7"/>
</dbReference>
<organism evidence="2 3">
    <name type="scientific">Vigna angularis var. angularis</name>
    <dbReference type="NCBI Taxonomy" id="157739"/>
    <lineage>
        <taxon>Eukaryota</taxon>
        <taxon>Viridiplantae</taxon>
        <taxon>Streptophyta</taxon>
        <taxon>Embryophyta</taxon>
        <taxon>Tracheophyta</taxon>
        <taxon>Spermatophyta</taxon>
        <taxon>Magnoliopsida</taxon>
        <taxon>eudicotyledons</taxon>
        <taxon>Gunneridae</taxon>
        <taxon>Pentapetalae</taxon>
        <taxon>rosids</taxon>
        <taxon>fabids</taxon>
        <taxon>Fabales</taxon>
        <taxon>Fabaceae</taxon>
        <taxon>Papilionoideae</taxon>
        <taxon>50 kb inversion clade</taxon>
        <taxon>NPAAA clade</taxon>
        <taxon>indigoferoid/millettioid clade</taxon>
        <taxon>Phaseoleae</taxon>
        <taxon>Vigna</taxon>
    </lineage>
</organism>
<dbReference type="AlphaFoldDB" id="A0A0S3SHD0"/>
<reference evidence="2 3" key="1">
    <citation type="journal article" date="2015" name="Sci. Rep.">
        <title>The power of single molecule real-time sequencing technology in the de novo assembly of a eukaryotic genome.</title>
        <authorList>
            <person name="Sakai H."/>
            <person name="Naito K."/>
            <person name="Ogiso-Tanaka E."/>
            <person name="Takahashi Y."/>
            <person name="Iseki K."/>
            <person name="Muto C."/>
            <person name="Satou K."/>
            <person name="Teruya K."/>
            <person name="Shiroma A."/>
            <person name="Shimoji M."/>
            <person name="Hirano T."/>
            <person name="Itoh T."/>
            <person name="Kaga A."/>
            <person name="Tomooka N."/>
        </authorList>
    </citation>
    <scope>NUCLEOTIDE SEQUENCE [LARGE SCALE GENOMIC DNA]</scope>
    <source>
        <strain evidence="3">cv. Shumari</strain>
    </source>
</reference>
<dbReference type="Gene3D" id="3.30.559.10">
    <property type="entry name" value="Chloramphenicol acetyltransferase-like domain"/>
    <property type="match status" value="1"/>
</dbReference>
<sequence>HYQPVKVLEQQVAPPPFPLLSSTFHGYVLALFIASSSLSFLTISFKQSLSLSLKHFFPFASNLIIPPQLHLSNISYLHGDSLSFTIAESTAH</sequence>
<keyword evidence="3" id="KW-1185">Reference proteome</keyword>
<evidence type="ECO:0000313" key="3">
    <source>
        <dbReference type="Proteomes" id="UP000291084"/>
    </source>
</evidence>
<evidence type="ECO:0000256" key="1">
    <source>
        <dbReference type="SAM" id="Phobius"/>
    </source>
</evidence>
<dbReference type="InterPro" id="IPR023213">
    <property type="entry name" value="CAT-like_dom_sf"/>
</dbReference>
<keyword evidence="1" id="KW-0472">Membrane</keyword>
<gene>
    <name evidence="2" type="primary">Vigan.07G092200</name>
    <name evidence="2" type="ORF">VIGAN_07092200</name>
</gene>
<evidence type="ECO:0000313" key="2">
    <source>
        <dbReference type="EMBL" id="BAT92239.1"/>
    </source>
</evidence>
<keyword evidence="1" id="KW-1133">Transmembrane helix</keyword>
<name>A0A0S3SHD0_PHAAN</name>
<keyword evidence="1" id="KW-0812">Transmembrane</keyword>
<dbReference type="EMBL" id="AP015040">
    <property type="protein sequence ID" value="BAT92239.1"/>
    <property type="molecule type" value="Genomic_DNA"/>
</dbReference>
<feature type="non-terminal residue" evidence="2">
    <location>
        <position position="1"/>
    </location>
</feature>
<accession>A0A0S3SHD0</accession>
<protein>
    <submittedName>
        <fullName evidence="2">Uncharacterized protein</fullName>
    </submittedName>
</protein>
<feature type="transmembrane region" description="Helical" evidence="1">
    <location>
        <begin position="24"/>
        <end position="45"/>
    </location>
</feature>